<organism evidence="2 3">
    <name type="scientific">Portunus trituberculatus</name>
    <name type="common">Swimming crab</name>
    <name type="synonym">Neptunus trituberculatus</name>
    <dbReference type="NCBI Taxonomy" id="210409"/>
    <lineage>
        <taxon>Eukaryota</taxon>
        <taxon>Metazoa</taxon>
        <taxon>Ecdysozoa</taxon>
        <taxon>Arthropoda</taxon>
        <taxon>Crustacea</taxon>
        <taxon>Multicrustacea</taxon>
        <taxon>Malacostraca</taxon>
        <taxon>Eumalacostraca</taxon>
        <taxon>Eucarida</taxon>
        <taxon>Decapoda</taxon>
        <taxon>Pleocyemata</taxon>
        <taxon>Brachyura</taxon>
        <taxon>Eubrachyura</taxon>
        <taxon>Portunoidea</taxon>
        <taxon>Portunidae</taxon>
        <taxon>Portuninae</taxon>
        <taxon>Portunus</taxon>
    </lineage>
</organism>
<proteinExistence type="predicted"/>
<dbReference type="AlphaFoldDB" id="A0A5B7ES28"/>
<dbReference type="EMBL" id="VSRR010003412">
    <property type="protein sequence ID" value="MPC36036.1"/>
    <property type="molecule type" value="Genomic_DNA"/>
</dbReference>
<name>A0A5B7ES28_PORTR</name>
<feature type="compositionally biased region" description="Basic and acidic residues" evidence="1">
    <location>
        <begin position="16"/>
        <end position="27"/>
    </location>
</feature>
<keyword evidence="3" id="KW-1185">Reference proteome</keyword>
<protein>
    <submittedName>
        <fullName evidence="2">Uncharacterized protein</fullName>
    </submittedName>
</protein>
<gene>
    <name evidence="2" type="ORF">E2C01_029480</name>
</gene>
<reference evidence="2 3" key="1">
    <citation type="submission" date="2019-05" db="EMBL/GenBank/DDBJ databases">
        <title>Another draft genome of Portunus trituberculatus and its Hox gene families provides insights of decapod evolution.</title>
        <authorList>
            <person name="Jeong J.-H."/>
            <person name="Song I."/>
            <person name="Kim S."/>
            <person name="Choi T."/>
            <person name="Kim D."/>
            <person name="Ryu S."/>
            <person name="Kim W."/>
        </authorList>
    </citation>
    <scope>NUCLEOTIDE SEQUENCE [LARGE SCALE GENOMIC DNA]</scope>
    <source>
        <tissue evidence="2">Muscle</tissue>
    </source>
</reference>
<accession>A0A5B7ES28</accession>
<evidence type="ECO:0000313" key="2">
    <source>
        <dbReference type="EMBL" id="MPC36036.1"/>
    </source>
</evidence>
<comment type="caution">
    <text evidence="2">The sequence shown here is derived from an EMBL/GenBank/DDBJ whole genome shotgun (WGS) entry which is preliminary data.</text>
</comment>
<sequence>MIPRRWTHRGVGGGGGREEPEGRRGERAPPPCFCLARLSPPLRSTRPTKSPYYGASTAHELPRISFFPPDNNTTSTLLQGRDTRRPNQSREAFRIENQLPVNVGVSSGGRGAEQTTPPPPPPLPTVSFPPPLPASLHGCPIFSYVINPRLAGVRIPCHRAREARAVVLPTARVKIREARRVGGAWGRGGQEPRALRRPSEHGRRCYTLQGLATLVPDVRFTSPPRITNSPEPPAPL</sequence>
<feature type="region of interest" description="Disordered" evidence="1">
    <location>
        <begin position="1"/>
        <end position="85"/>
    </location>
</feature>
<evidence type="ECO:0000313" key="3">
    <source>
        <dbReference type="Proteomes" id="UP000324222"/>
    </source>
</evidence>
<feature type="region of interest" description="Disordered" evidence="1">
    <location>
        <begin position="102"/>
        <end position="123"/>
    </location>
</feature>
<evidence type="ECO:0000256" key="1">
    <source>
        <dbReference type="SAM" id="MobiDB-lite"/>
    </source>
</evidence>
<dbReference type="Proteomes" id="UP000324222">
    <property type="component" value="Unassembled WGS sequence"/>
</dbReference>